<dbReference type="GO" id="GO:0008652">
    <property type="term" value="P:amino acid biosynthetic process"/>
    <property type="evidence" value="ECO:0007669"/>
    <property type="project" value="UniProtKB-ARBA"/>
</dbReference>
<name>A0A8J3N024_9CHLR</name>
<dbReference type="RefSeq" id="WP_220201743.1">
    <property type="nucleotide sequence ID" value="NZ_BNJK01000001.1"/>
</dbReference>
<organism evidence="4 5">
    <name type="scientific">Reticulibacter mediterranei</name>
    <dbReference type="NCBI Taxonomy" id="2778369"/>
    <lineage>
        <taxon>Bacteria</taxon>
        <taxon>Bacillati</taxon>
        <taxon>Chloroflexota</taxon>
        <taxon>Ktedonobacteria</taxon>
        <taxon>Ktedonobacterales</taxon>
        <taxon>Reticulibacteraceae</taxon>
        <taxon>Reticulibacter</taxon>
    </lineage>
</organism>
<dbReference type="InterPro" id="IPR043131">
    <property type="entry name" value="BCAT-like_N"/>
</dbReference>
<proteinExistence type="inferred from homology"/>
<dbReference type="Pfam" id="PF01063">
    <property type="entry name" value="Aminotran_4"/>
    <property type="match status" value="1"/>
</dbReference>
<accession>A0A8J3N024</accession>
<dbReference type="PANTHER" id="PTHR42743">
    <property type="entry name" value="AMINO-ACID AMINOTRANSFERASE"/>
    <property type="match status" value="1"/>
</dbReference>
<gene>
    <name evidence="4" type="primary">ilvE_1</name>
    <name evidence="4" type="ORF">KSF_008530</name>
</gene>
<comment type="similarity">
    <text evidence="2">Belongs to the class-IV pyridoxal-phosphate-dependent aminotransferase family.</text>
</comment>
<evidence type="ECO:0000256" key="1">
    <source>
        <dbReference type="ARBA" id="ARBA00001933"/>
    </source>
</evidence>
<dbReference type="SUPFAM" id="SSF56752">
    <property type="entry name" value="D-aminoacid aminotransferase-like PLP-dependent enzymes"/>
    <property type="match status" value="1"/>
</dbReference>
<dbReference type="CDD" id="cd00449">
    <property type="entry name" value="PLPDE_IV"/>
    <property type="match status" value="1"/>
</dbReference>
<keyword evidence="3" id="KW-0663">Pyridoxal phosphate</keyword>
<sequence>MDKNAWWYVDGRWVHPDEATLSINDVAVLRGYSVFESLRTYNRQPFHLEEHLERLYRSARLIELDIPFTRHAIAEIMREIIARNPYVHASIRILVTGGTSEDGVMPSGKSVLAVLISPLAERDMERFARGVKVITSHLERATPGAKTANYVAAVRSLKEAARQHASDALFVNEQGHILEGTRSNFFVFRGDVLVTPREGILLGVTRNTVLELARSRFAIEEQPILLAELAQVDEAFITSSSKEITPVVQIDDLMIGDGKPGPRTSELEQRFIEMVERDEFAREKNV</sequence>
<dbReference type="AlphaFoldDB" id="A0A8J3N024"/>
<reference evidence="4" key="1">
    <citation type="submission" date="2020-10" db="EMBL/GenBank/DDBJ databases">
        <title>Taxonomic study of unclassified bacteria belonging to the class Ktedonobacteria.</title>
        <authorList>
            <person name="Yabe S."/>
            <person name="Wang C.M."/>
            <person name="Zheng Y."/>
            <person name="Sakai Y."/>
            <person name="Cavaletti L."/>
            <person name="Monciardini P."/>
            <person name="Donadio S."/>
        </authorList>
    </citation>
    <scope>NUCLEOTIDE SEQUENCE</scope>
    <source>
        <strain evidence="4">ID150040</strain>
    </source>
</reference>
<evidence type="ECO:0000313" key="5">
    <source>
        <dbReference type="Proteomes" id="UP000597444"/>
    </source>
</evidence>
<dbReference type="GO" id="GO:0008483">
    <property type="term" value="F:transaminase activity"/>
    <property type="evidence" value="ECO:0007669"/>
    <property type="project" value="UniProtKB-KW"/>
</dbReference>
<dbReference type="Gene3D" id="3.30.470.10">
    <property type="match status" value="1"/>
</dbReference>
<keyword evidence="5" id="KW-1185">Reference proteome</keyword>
<dbReference type="InterPro" id="IPR001544">
    <property type="entry name" value="Aminotrans_IV"/>
</dbReference>
<evidence type="ECO:0000313" key="4">
    <source>
        <dbReference type="EMBL" id="GHO90805.1"/>
    </source>
</evidence>
<comment type="cofactor">
    <cofactor evidence="1">
        <name>pyridoxal 5'-phosphate</name>
        <dbReference type="ChEBI" id="CHEBI:597326"/>
    </cofactor>
</comment>
<keyword evidence="4" id="KW-0032">Aminotransferase</keyword>
<dbReference type="GO" id="GO:0046394">
    <property type="term" value="P:carboxylic acid biosynthetic process"/>
    <property type="evidence" value="ECO:0007669"/>
    <property type="project" value="UniProtKB-ARBA"/>
</dbReference>
<dbReference type="PANTHER" id="PTHR42743:SF11">
    <property type="entry name" value="AMINODEOXYCHORISMATE LYASE"/>
    <property type="match status" value="1"/>
</dbReference>
<protein>
    <submittedName>
        <fullName evidence="4">Branched chain amino acid aminotransferase</fullName>
    </submittedName>
</protein>
<evidence type="ECO:0000256" key="2">
    <source>
        <dbReference type="ARBA" id="ARBA00009320"/>
    </source>
</evidence>
<dbReference type="InterPro" id="IPR050571">
    <property type="entry name" value="Class-IV_PLP-Dep_Aminotrnsfr"/>
</dbReference>
<comment type="caution">
    <text evidence="4">The sequence shown here is derived from an EMBL/GenBank/DDBJ whole genome shotgun (WGS) entry which is preliminary data.</text>
</comment>
<dbReference type="InterPro" id="IPR043132">
    <property type="entry name" value="BCAT-like_C"/>
</dbReference>
<dbReference type="InterPro" id="IPR036038">
    <property type="entry name" value="Aminotransferase-like"/>
</dbReference>
<dbReference type="FunFam" id="3.20.10.10:FF:000002">
    <property type="entry name" value="D-alanine aminotransferase"/>
    <property type="match status" value="1"/>
</dbReference>
<dbReference type="Gene3D" id="3.20.10.10">
    <property type="entry name" value="D-amino Acid Aminotransferase, subunit A, domain 2"/>
    <property type="match status" value="1"/>
</dbReference>
<dbReference type="Proteomes" id="UP000597444">
    <property type="component" value="Unassembled WGS sequence"/>
</dbReference>
<dbReference type="EMBL" id="BNJK01000001">
    <property type="protein sequence ID" value="GHO90805.1"/>
    <property type="molecule type" value="Genomic_DNA"/>
</dbReference>
<evidence type="ECO:0000256" key="3">
    <source>
        <dbReference type="ARBA" id="ARBA00022898"/>
    </source>
</evidence>
<keyword evidence="4" id="KW-0808">Transferase</keyword>